<proteinExistence type="inferred from homology"/>
<accession>C7BF12</accession>
<evidence type="ECO:0000256" key="2">
    <source>
        <dbReference type="SAM" id="Phobius"/>
    </source>
</evidence>
<name>C7BF12_PARKE</name>
<dbReference type="Pfam" id="PF04483">
    <property type="entry name" value="DUF565"/>
    <property type="match status" value="1"/>
</dbReference>
<comment type="similarity">
    <text evidence="1">Belongs to the ycf20 family.</text>
</comment>
<reference evidence="3" key="1">
    <citation type="journal article" date="2009" name="Mol. Biol. Evol.">
        <title>The chloroplast genomes of the green algae Pedinomonas minor, Parachlorella kessleri, and Oocystis solitaria reveal a shared ancestry between the Pedinomonadales and Chlorellales.</title>
        <authorList>
            <person name="Turmel M."/>
            <person name="Otis C."/>
            <person name="Lemieux C."/>
        </authorList>
    </citation>
    <scope>NUCLEOTIDE SEQUENCE</scope>
</reference>
<keyword evidence="3" id="KW-0934">Plastid</keyword>
<geneLocation type="chloroplast" evidence="3"/>
<gene>
    <name evidence="3" type="primary">ycf20</name>
</gene>
<keyword evidence="3" id="KW-0150">Chloroplast</keyword>
<dbReference type="AlphaFoldDB" id="C7BF12"/>
<evidence type="ECO:0000256" key="1">
    <source>
        <dbReference type="ARBA" id="ARBA00009846"/>
    </source>
</evidence>
<keyword evidence="2" id="KW-0472">Membrane</keyword>
<feature type="transmembrane region" description="Helical" evidence="2">
    <location>
        <begin position="47"/>
        <end position="66"/>
    </location>
</feature>
<feature type="transmembrane region" description="Helical" evidence="2">
    <location>
        <begin position="16"/>
        <end position="35"/>
    </location>
</feature>
<dbReference type="EMBL" id="FJ968741">
    <property type="protein sequence ID" value="ACQ90981.1"/>
    <property type="molecule type" value="Genomic_DNA"/>
</dbReference>
<dbReference type="RefSeq" id="YP_003058347.1">
    <property type="nucleotide sequence ID" value="NC_012978.1"/>
</dbReference>
<dbReference type="InterPro" id="IPR007572">
    <property type="entry name" value="Uncharacterised_Ycf20"/>
</dbReference>
<keyword evidence="2" id="KW-0812">Transmembrane</keyword>
<keyword evidence="2" id="KW-1133">Transmembrane helix</keyword>
<sequence>MLKLKEIFKIQSSKNINIFIFFILFSFLFGNIFGLNSKTLLLKSPENFFFIFPFLIEILNFLTYVIKQKFYNKNFYIILMSIRRGFLLGIFIEAFKLGS</sequence>
<protein>
    <submittedName>
        <fullName evidence="3">Hypothetical chloroplast RF20</fullName>
    </submittedName>
</protein>
<evidence type="ECO:0000313" key="3">
    <source>
        <dbReference type="EMBL" id="ACQ90981.1"/>
    </source>
</evidence>
<dbReference type="GeneID" id="8207143"/>
<organism evidence="3">
    <name type="scientific">Parachlorella kessleri</name>
    <name type="common">Green alga</name>
    <name type="synonym">Chlorella kessleri</name>
    <dbReference type="NCBI Taxonomy" id="3074"/>
    <lineage>
        <taxon>Eukaryota</taxon>
        <taxon>Viridiplantae</taxon>
        <taxon>Chlorophyta</taxon>
        <taxon>core chlorophytes</taxon>
        <taxon>Trebouxiophyceae</taxon>
        <taxon>Chlorellales</taxon>
        <taxon>Chlorellaceae</taxon>
        <taxon>Parachlorella</taxon>
    </lineage>
</organism>